<gene>
    <name evidence="13" type="primary">pkaF</name>
    <name evidence="13" type="ordered locus">SCO2110</name>
    <name evidence="13" type="ORF">SC6E10.04</name>
</gene>
<dbReference type="Proteomes" id="UP000001973">
    <property type="component" value="Chromosome"/>
</dbReference>
<keyword evidence="2 13" id="KW-0723">Serine/threonine-protein kinase</keyword>
<dbReference type="GO" id="GO:0004674">
    <property type="term" value="F:protein serine/threonine kinase activity"/>
    <property type="evidence" value="ECO:0000318"/>
    <property type="project" value="GO_Central"/>
</dbReference>
<feature type="domain" description="Protein kinase" evidence="11">
    <location>
        <begin position="28"/>
        <end position="290"/>
    </location>
</feature>
<dbReference type="GO" id="GO:0005524">
    <property type="term" value="F:ATP binding"/>
    <property type="evidence" value="ECO:0007669"/>
    <property type="project" value="UniProtKB-KW"/>
</dbReference>
<evidence type="ECO:0000256" key="8">
    <source>
        <dbReference type="ARBA" id="ARBA00048679"/>
    </source>
</evidence>
<dbReference type="PROSITE" id="PS50011">
    <property type="entry name" value="PROTEIN_KINASE_DOM"/>
    <property type="match status" value="1"/>
</dbReference>
<sequence>MSVAARTLTCVDTTLQDPLVGQVLDGRYRVEARIAVGGMATVYRAVDTRLDRVLALKVMHPTLATDATFVERFIREAKSVARLDHPNVVQVFDQGAEGAYVYLAMEYIAGCTLRDVLRERGALRPRAALDILEPVLAALGAAHRAGFVHRDMKPENVLIGDDGRVKVADFGLVRAVDTVTSTTGAVLGTVSYLAPEQIEHGTADPRVDVYACGVMLYEMLTGAKPHDGDSPAAVLYKHLHEDVPPPSAAVPELAYELDELVAAATARNPEIRPHDAVALLARAREARESLSTAQLDAVPPQALAAEHDNAEDRTSVIPRALTMPRPLPVNEDDGSAGPDGRFASDGGFGADGVNRTSRLAAPPPAPSPSRRLRLRRGPLTIVVAVLLVLGIGTGVWYINSGQFTKVPPLLSKTEAQARDRLDDAGLDVGKVRHAYSDTVERGKVISTDPGVGDRIRKNDSVSLTVSDGPDTVKLPDVTGYKLDKARTLLEDEGLEPGMVTRAFSDEVARGFVISTKPGSGTTVRAGSAVALVVSKGSPVDVPDVTGDDLDEARAELEGAGLKVKTADERVNSEYDSGRVARQTPEPGGRAAEGDTVTLTVSKGPRMIEVPDVVGDSVDDAKQKLEDAGFEVDEDRGLLGLFGDTVKKQSVDGGDTAPEGSTVTITIR</sequence>
<keyword evidence="4" id="KW-0547">Nucleotide-binding</keyword>
<evidence type="ECO:0000256" key="1">
    <source>
        <dbReference type="ARBA" id="ARBA00012513"/>
    </source>
</evidence>
<dbReference type="InterPro" id="IPR005543">
    <property type="entry name" value="PASTA_dom"/>
</dbReference>
<dbReference type="PANTHER" id="PTHR43289">
    <property type="entry name" value="MITOGEN-ACTIVATED PROTEIN KINASE KINASE KINASE 20-RELATED"/>
    <property type="match status" value="1"/>
</dbReference>
<evidence type="ECO:0000256" key="7">
    <source>
        <dbReference type="ARBA" id="ARBA00047899"/>
    </source>
</evidence>
<dbReference type="CDD" id="cd14014">
    <property type="entry name" value="STKc_PknB_like"/>
    <property type="match status" value="1"/>
</dbReference>
<feature type="region of interest" description="Disordered" evidence="9">
    <location>
        <begin position="304"/>
        <end position="372"/>
    </location>
</feature>
<comment type="catalytic activity">
    <reaction evidence="7">
        <text>L-threonyl-[protein] + ATP = O-phospho-L-threonyl-[protein] + ADP + H(+)</text>
        <dbReference type="Rhea" id="RHEA:46608"/>
        <dbReference type="Rhea" id="RHEA-COMP:11060"/>
        <dbReference type="Rhea" id="RHEA-COMP:11605"/>
        <dbReference type="ChEBI" id="CHEBI:15378"/>
        <dbReference type="ChEBI" id="CHEBI:30013"/>
        <dbReference type="ChEBI" id="CHEBI:30616"/>
        <dbReference type="ChEBI" id="CHEBI:61977"/>
        <dbReference type="ChEBI" id="CHEBI:456216"/>
        <dbReference type="EC" id="2.7.11.1"/>
    </reaction>
</comment>
<feature type="domain" description="PASTA" evidence="12">
    <location>
        <begin position="603"/>
        <end position="667"/>
    </location>
</feature>
<dbReference type="KEGG" id="sco:SCO2110"/>
<evidence type="ECO:0000313" key="13">
    <source>
        <dbReference type="EMBL" id="CAB51958.1"/>
    </source>
</evidence>
<keyword evidence="6" id="KW-0067">ATP-binding</keyword>
<dbReference type="InterPro" id="IPR008271">
    <property type="entry name" value="Ser/Thr_kinase_AS"/>
</dbReference>
<feature type="compositionally biased region" description="Basic and acidic residues" evidence="9">
    <location>
        <begin position="305"/>
        <end position="314"/>
    </location>
</feature>
<dbReference type="Pfam" id="PF00069">
    <property type="entry name" value="Pkinase"/>
    <property type="match status" value="1"/>
</dbReference>
<dbReference type="InParanoid" id="Q9S2N3"/>
<dbReference type="PROSITE" id="PS00108">
    <property type="entry name" value="PROTEIN_KINASE_ST"/>
    <property type="match status" value="1"/>
</dbReference>
<dbReference type="HOGENOM" id="CLU_000288_135_2_11"/>
<keyword evidence="5 13" id="KW-0418">Kinase</keyword>
<feature type="domain" description="PASTA" evidence="12">
    <location>
        <begin position="400"/>
        <end position="467"/>
    </location>
</feature>
<evidence type="ECO:0000256" key="4">
    <source>
        <dbReference type="ARBA" id="ARBA00022741"/>
    </source>
</evidence>
<feature type="region of interest" description="Disordered" evidence="9">
    <location>
        <begin position="570"/>
        <end position="592"/>
    </location>
</feature>
<evidence type="ECO:0000259" key="11">
    <source>
        <dbReference type="PROSITE" id="PS50011"/>
    </source>
</evidence>
<comment type="catalytic activity">
    <reaction evidence="8">
        <text>L-seryl-[protein] + ATP = O-phospho-L-seryl-[protein] + ADP + H(+)</text>
        <dbReference type="Rhea" id="RHEA:17989"/>
        <dbReference type="Rhea" id="RHEA-COMP:9863"/>
        <dbReference type="Rhea" id="RHEA-COMP:11604"/>
        <dbReference type="ChEBI" id="CHEBI:15378"/>
        <dbReference type="ChEBI" id="CHEBI:29999"/>
        <dbReference type="ChEBI" id="CHEBI:30616"/>
        <dbReference type="ChEBI" id="CHEBI:83421"/>
        <dbReference type="ChEBI" id="CHEBI:456216"/>
        <dbReference type="EC" id="2.7.11.1"/>
    </reaction>
</comment>
<dbReference type="SMART" id="SM00740">
    <property type="entry name" value="PASTA"/>
    <property type="match status" value="4"/>
</dbReference>
<evidence type="ECO:0000313" key="14">
    <source>
        <dbReference type="Proteomes" id="UP000001973"/>
    </source>
</evidence>
<dbReference type="SUPFAM" id="SSF56112">
    <property type="entry name" value="Protein kinase-like (PK-like)"/>
    <property type="match status" value="1"/>
</dbReference>
<evidence type="ECO:0000256" key="2">
    <source>
        <dbReference type="ARBA" id="ARBA00022527"/>
    </source>
</evidence>
<keyword evidence="10" id="KW-0812">Transmembrane</keyword>
<dbReference type="OrthoDB" id="9762169at2"/>
<dbReference type="PaxDb" id="100226-SCO2110"/>
<reference evidence="13 14" key="1">
    <citation type="journal article" date="1996" name="Mol. Microbiol.">
        <title>A set of ordered cosmids and a detailed genetic and physical map for the 8 Mb Streptomyces coelicolor A3(2) chromosome.</title>
        <authorList>
            <person name="Redenbach M."/>
            <person name="Kieser H.M."/>
            <person name="Denapaite D."/>
            <person name="Eichner A."/>
            <person name="Cullum J."/>
            <person name="Kinashi H."/>
            <person name="Hopwood D.A."/>
        </authorList>
    </citation>
    <scope>NUCLEOTIDE SEQUENCE [LARGE SCALE GENOMIC DNA]</scope>
    <source>
        <strain evidence="14">ATCC BAA-471 / A3(2) / M145</strain>
    </source>
</reference>
<keyword evidence="3" id="KW-0808">Transferase</keyword>
<dbReference type="Gene3D" id="3.30.200.20">
    <property type="entry name" value="Phosphorylase Kinase, domain 1"/>
    <property type="match status" value="1"/>
</dbReference>
<dbReference type="CDD" id="cd06577">
    <property type="entry name" value="PASTA_pknB"/>
    <property type="match status" value="4"/>
</dbReference>
<evidence type="ECO:0000256" key="6">
    <source>
        <dbReference type="ARBA" id="ARBA00022840"/>
    </source>
</evidence>
<dbReference type="PhylomeDB" id="Q9S2N3"/>
<dbReference type="eggNOG" id="COG2815">
    <property type="taxonomic scope" value="Bacteria"/>
</dbReference>
<proteinExistence type="predicted"/>
<dbReference type="AlphaFoldDB" id="Q9S2N3"/>
<dbReference type="PROSITE" id="PS51178">
    <property type="entry name" value="PASTA"/>
    <property type="match status" value="4"/>
</dbReference>
<feature type="domain" description="PASTA" evidence="12">
    <location>
        <begin position="535"/>
        <end position="602"/>
    </location>
</feature>
<dbReference type="PIR" id="T35491">
    <property type="entry name" value="T35491"/>
</dbReference>
<dbReference type="eggNOG" id="COG0515">
    <property type="taxonomic scope" value="Bacteria"/>
</dbReference>
<dbReference type="Gene3D" id="1.10.510.10">
    <property type="entry name" value="Transferase(Phosphotransferase) domain 1"/>
    <property type="match status" value="1"/>
</dbReference>
<reference evidence="13 14" key="2">
    <citation type="journal article" date="2002" name="Nature">
        <title>Complete genome sequence of the model actinomycete Streptomyces coelicolor A3(2).</title>
        <authorList>
            <person name="Bentley S.D."/>
            <person name="Chater K.F."/>
            <person name="Cerdeno-Tarraga A.M."/>
            <person name="Challis G.L."/>
            <person name="Thomson N.R."/>
            <person name="James K.D."/>
            <person name="Harris D.E."/>
            <person name="Quail M.A."/>
            <person name="Kieser H."/>
            <person name="Harper D."/>
            <person name="Bateman A."/>
            <person name="Brown S."/>
            <person name="Chandra G."/>
            <person name="Chen C.W."/>
            <person name="Collins M."/>
            <person name="Cronin A."/>
            <person name="Fraser A."/>
            <person name="Goble A."/>
            <person name="Hidalgo J."/>
            <person name="Hornsby T."/>
            <person name="Howarth S."/>
            <person name="Huang C.H."/>
            <person name="Kieser T."/>
            <person name="Larke L."/>
            <person name="Murphy L."/>
            <person name="Oliver K."/>
            <person name="O'Neil S."/>
            <person name="Rabbinowitsch E."/>
            <person name="Rajandream M.A."/>
            <person name="Rutherford K."/>
            <person name="Rutter S."/>
            <person name="Seeger K."/>
            <person name="Saunders D."/>
            <person name="Sharp S."/>
            <person name="Squares R."/>
            <person name="Squares S."/>
            <person name="Taylor K."/>
            <person name="Warren T."/>
            <person name="Wietzorrek A."/>
            <person name="Woodward J."/>
            <person name="Barrell B.G."/>
            <person name="Parkhill J."/>
            <person name="Hopwood D.A."/>
        </authorList>
    </citation>
    <scope>NUCLEOTIDE SEQUENCE [LARGE SCALE GENOMIC DNA]</scope>
    <source>
        <strain evidence="14">ATCC BAA-471 / A3(2) / M145</strain>
    </source>
</reference>
<dbReference type="EC" id="2.7.11.1" evidence="1"/>
<accession>Q9S2N3</accession>
<dbReference type="PATRIC" id="fig|100226.15.peg.2144"/>
<dbReference type="FunFam" id="3.30.200.20:FF:000035">
    <property type="entry name" value="Serine/threonine protein kinase Stk1"/>
    <property type="match status" value="1"/>
</dbReference>
<evidence type="ECO:0000256" key="10">
    <source>
        <dbReference type="SAM" id="Phobius"/>
    </source>
</evidence>
<dbReference type="EMBL" id="AL939111">
    <property type="protein sequence ID" value="CAB51958.1"/>
    <property type="molecule type" value="Genomic_DNA"/>
</dbReference>
<dbReference type="FunFam" id="1.10.510.10:FF:000021">
    <property type="entry name" value="Serine/threonine protein kinase"/>
    <property type="match status" value="1"/>
</dbReference>
<dbReference type="STRING" id="100226.gene:17759708"/>
<dbReference type="SUPFAM" id="SSF54184">
    <property type="entry name" value="Penicillin-binding protein 2x (pbp-2x), c-terminal domain"/>
    <property type="match status" value="2"/>
</dbReference>
<keyword evidence="10" id="KW-0472">Membrane</keyword>
<dbReference type="PANTHER" id="PTHR43289:SF34">
    <property type="entry name" value="SERINE_THREONINE-PROTEIN KINASE YBDM-RELATED"/>
    <property type="match status" value="1"/>
</dbReference>
<evidence type="ECO:0000256" key="5">
    <source>
        <dbReference type="ARBA" id="ARBA00022777"/>
    </source>
</evidence>
<dbReference type="GO" id="GO:0045717">
    <property type="term" value="P:negative regulation of fatty acid biosynthetic process"/>
    <property type="evidence" value="ECO:0007669"/>
    <property type="project" value="UniProtKB-ARBA"/>
</dbReference>
<dbReference type="InterPro" id="IPR000719">
    <property type="entry name" value="Prot_kinase_dom"/>
</dbReference>
<dbReference type="DNASU" id="1097544"/>
<dbReference type="InterPro" id="IPR011009">
    <property type="entry name" value="Kinase-like_dom_sf"/>
</dbReference>
<feature type="transmembrane region" description="Helical" evidence="10">
    <location>
        <begin position="379"/>
        <end position="398"/>
    </location>
</feature>
<dbReference type="SMART" id="SM00220">
    <property type="entry name" value="S_TKc"/>
    <property type="match status" value="1"/>
</dbReference>
<name>Q9S2N3_STRCO</name>
<dbReference type="Pfam" id="PF03793">
    <property type="entry name" value="PASTA"/>
    <property type="match status" value="4"/>
</dbReference>
<protein>
    <recommendedName>
        <fullName evidence="1">non-specific serine/threonine protein kinase</fullName>
        <ecNumber evidence="1">2.7.11.1</ecNumber>
    </recommendedName>
</protein>
<evidence type="ECO:0000256" key="3">
    <source>
        <dbReference type="ARBA" id="ARBA00022679"/>
    </source>
</evidence>
<dbReference type="NCBIfam" id="NF033483">
    <property type="entry name" value="PknB_PASTA_kin"/>
    <property type="match status" value="1"/>
</dbReference>
<organism evidence="13 14">
    <name type="scientific">Streptomyces coelicolor (strain ATCC BAA-471 / A3(2) / M145)</name>
    <dbReference type="NCBI Taxonomy" id="100226"/>
    <lineage>
        <taxon>Bacteria</taxon>
        <taxon>Bacillati</taxon>
        <taxon>Actinomycetota</taxon>
        <taxon>Actinomycetes</taxon>
        <taxon>Kitasatosporales</taxon>
        <taxon>Streptomycetaceae</taxon>
        <taxon>Streptomyces</taxon>
        <taxon>Streptomyces albidoflavus group</taxon>
    </lineage>
</organism>
<evidence type="ECO:0000256" key="9">
    <source>
        <dbReference type="SAM" id="MobiDB-lite"/>
    </source>
</evidence>
<dbReference type="Gene3D" id="3.30.10.20">
    <property type="match status" value="4"/>
</dbReference>
<feature type="domain" description="PASTA" evidence="12">
    <location>
        <begin position="468"/>
        <end position="534"/>
    </location>
</feature>
<evidence type="ECO:0000259" key="12">
    <source>
        <dbReference type="PROSITE" id="PS51178"/>
    </source>
</evidence>
<dbReference type="EMBL" id="AL645882">
    <property type="protein sequence ID" value="CAB51958.1"/>
    <property type="molecule type" value="Genomic_DNA"/>
</dbReference>
<keyword evidence="10" id="KW-1133">Transmembrane helix</keyword>
<keyword evidence="14" id="KW-1185">Reference proteome</keyword>